<dbReference type="GO" id="GO:0005839">
    <property type="term" value="C:proteasome core complex"/>
    <property type="evidence" value="ECO:0007669"/>
    <property type="project" value="InterPro"/>
</dbReference>
<dbReference type="Pfam" id="PF00227">
    <property type="entry name" value="Proteasome"/>
    <property type="match status" value="1"/>
</dbReference>
<dbReference type="SUPFAM" id="SSF56235">
    <property type="entry name" value="N-terminal nucleophile aminohydrolases (Ntn hydrolases)"/>
    <property type="match status" value="1"/>
</dbReference>
<dbReference type="InterPro" id="IPR016545">
    <property type="entry name" value="UCP009120_prtse"/>
</dbReference>
<evidence type="ECO:0000313" key="1">
    <source>
        <dbReference type="EMBL" id="NMM44364.1"/>
    </source>
</evidence>
<dbReference type="Gene3D" id="3.60.20.10">
    <property type="entry name" value="Glutamine Phosphoribosylpyrophosphate, subunit 1, domain 1"/>
    <property type="match status" value="1"/>
</dbReference>
<organism evidence="1 2">
    <name type="scientific">Pacificispira spongiicola</name>
    <dbReference type="NCBI Taxonomy" id="2729598"/>
    <lineage>
        <taxon>Bacteria</taxon>
        <taxon>Pseudomonadati</taxon>
        <taxon>Pseudomonadota</taxon>
        <taxon>Alphaproteobacteria</taxon>
        <taxon>Rhodospirillales</taxon>
        <taxon>Rhodospirillaceae</taxon>
        <taxon>Pacificispira</taxon>
    </lineage>
</organism>
<gene>
    <name evidence="1" type="ORF">HH303_07730</name>
</gene>
<dbReference type="RefSeq" id="WP_169624653.1">
    <property type="nucleotide sequence ID" value="NZ_JABBNT010000002.1"/>
</dbReference>
<dbReference type="Proteomes" id="UP000539372">
    <property type="component" value="Unassembled WGS sequence"/>
</dbReference>
<protein>
    <submittedName>
        <fullName evidence="1">Peptidase</fullName>
    </submittedName>
</protein>
<dbReference type="GO" id="GO:0051603">
    <property type="term" value="P:proteolysis involved in protein catabolic process"/>
    <property type="evidence" value="ECO:0007669"/>
    <property type="project" value="InterPro"/>
</dbReference>
<dbReference type="AlphaFoldDB" id="A0A7Y0HGH4"/>
<reference evidence="1 2" key="1">
    <citation type="submission" date="2020-04" db="EMBL/GenBank/DDBJ databases">
        <title>Rhodospirillaceae bacterium KN72 isolated from deep sea.</title>
        <authorList>
            <person name="Zhang D.-C."/>
        </authorList>
    </citation>
    <scope>NUCLEOTIDE SEQUENCE [LARGE SCALE GENOMIC DNA]</scope>
    <source>
        <strain evidence="1 2">KN72</strain>
    </source>
</reference>
<evidence type="ECO:0000313" key="2">
    <source>
        <dbReference type="Proteomes" id="UP000539372"/>
    </source>
</evidence>
<proteinExistence type="predicted"/>
<dbReference type="PIRSF" id="PIRSF009120">
    <property type="entry name" value="UCP009120_prtse"/>
    <property type="match status" value="1"/>
</dbReference>
<comment type="caution">
    <text evidence="1">The sequence shown here is derived from an EMBL/GenBank/DDBJ whole genome shotgun (WGS) entry which is preliminary data.</text>
</comment>
<dbReference type="EMBL" id="JABBNT010000002">
    <property type="protein sequence ID" value="NMM44364.1"/>
    <property type="molecule type" value="Genomic_DNA"/>
</dbReference>
<sequence>MTYCLAIKVNDGLVCLADGRITAGTQATTARKVEIVGTGDARVLTMTSGLRSLRDKTLAYMKRDLKRGGAKQSFGTMLDAVQTYCNNLRRVFEEDSADLDRSNLKFNLHTIIAGKLPDDDEPTAFLVYPEGNWIEIDSRTPYLSIGETTYGKPILDRALSRKTDLKTATNLAYLSFDSTRISAVDVGFPIDLITYTNADGQWREAQYDYDDVLEQRRWWNENLTQLAMKMPDGPWGSTLIAPPVDTAGVAPLSLVRDEDAGR</sequence>
<name>A0A7Y0HGH4_9PROT</name>
<dbReference type="InterPro" id="IPR029055">
    <property type="entry name" value="Ntn_hydrolases_N"/>
</dbReference>
<dbReference type="InterPro" id="IPR001353">
    <property type="entry name" value="Proteasome_sua/b"/>
</dbReference>
<accession>A0A7Y0HGH4</accession>
<keyword evidence="2" id="KW-1185">Reference proteome</keyword>